<evidence type="ECO:0000313" key="2">
    <source>
        <dbReference type="EMBL" id="KUI63554.1"/>
    </source>
</evidence>
<organism evidence="2 3">
    <name type="scientific">Cytospora mali</name>
    <name type="common">Apple Valsa canker fungus</name>
    <name type="synonym">Valsa mali</name>
    <dbReference type="NCBI Taxonomy" id="578113"/>
    <lineage>
        <taxon>Eukaryota</taxon>
        <taxon>Fungi</taxon>
        <taxon>Dikarya</taxon>
        <taxon>Ascomycota</taxon>
        <taxon>Pezizomycotina</taxon>
        <taxon>Sordariomycetes</taxon>
        <taxon>Sordariomycetidae</taxon>
        <taxon>Diaporthales</taxon>
        <taxon>Cytosporaceae</taxon>
        <taxon>Cytospora</taxon>
    </lineage>
</organism>
<reference evidence="2" key="1">
    <citation type="submission" date="2014-12" db="EMBL/GenBank/DDBJ databases">
        <title>Genome Sequence of Valsa Canker Pathogens Uncovers a Specific Adaption of Colonization on Woody Bark.</title>
        <authorList>
            <person name="Yin Z."/>
            <person name="Liu H."/>
            <person name="Gao X."/>
            <person name="Li Z."/>
            <person name="Song N."/>
            <person name="Ke X."/>
            <person name="Dai Q."/>
            <person name="Wu Y."/>
            <person name="Sun Y."/>
            <person name="Xu J.-R."/>
            <person name="Kang Z.K."/>
            <person name="Wang L."/>
            <person name="Huang L."/>
        </authorList>
    </citation>
    <scope>NUCLEOTIDE SEQUENCE [LARGE SCALE GENOMIC DNA]</scope>
    <source>
        <strain evidence="2">03-8</strain>
    </source>
</reference>
<sequence>MVVTLKIGSVQSRSLRRDERSDATNAVTDIGEDNPCEPWKVLRGSVETTTFTLQKSSVYPRLRRPNMRTAGDPNKRVRSYNDW</sequence>
<proteinExistence type="predicted"/>
<evidence type="ECO:0000313" key="3">
    <source>
        <dbReference type="Proteomes" id="UP000078559"/>
    </source>
</evidence>
<accession>A0A194VHE1</accession>
<evidence type="ECO:0000256" key="1">
    <source>
        <dbReference type="SAM" id="MobiDB-lite"/>
    </source>
</evidence>
<keyword evidence="3" id="KW-1185">Reference proteome</keyword>
<feature type="region of interest" description="Disordered" evidence="1">
    <location>
        <begin position="64"/>
        <end position="83"/>
    </location>
</feature>
<gene>
    <name evidence="2" type="ORF">VM1G_11996</name>
</gene>
<name>A0A194VHE1_CYTMA</name>
<protein>
    <submittedName>
        <fullName evidence="2">Uncharacterized protein</fullName>
    </submittedName>
</protein>
<dbReference type="Proteomes" id="UP000078559">
    <property type="component" value="Unassembled WGS sequence"/>
</dbReference>
<dbReference type="EMBL" id="KN796113">
    <property type="protein sequence ID" value="KUI63554.1"/>
    <property type="molecule type" value="Genomic_DNA"/>
</dbReference>
<feature type="compositionally biased region" description="Basic and acidic residues" evidence="1">
    <location>
        <begin position="73"/>
        <end position="83"/>
    </location>
</feature>
<dbReference type="AlphaFoldDB" id="A0A194VHE1"/>